<sequence>MATRKTTNPIAAEATHSHIEFEFDGDTYTTLPSNDWSLDVLEAYEEGKILTALRGILTNDGYARFRKTHASQEDLNSFMVAMQKAQGIAGKLTQLVAHLRYRRDAVEADLQRFYGVELSGLWTGELSMRRLSVLVDQLPPEAALQRAGLPKSAFGYGVAEFLLMDLFHAFTGKPHPNRPEAETRAERYEKLRARLEAQKERLNR</sequence>
<protein>
    <submittedName>
        <fullName evidence="1">Tail assembly chaperone</fullName>
    </submittedName>
</protein>
<keyword evidence="2" id="KW-1185">Reference proteome</keyword>
<reference evidence="2" key="1">
    <citation type="submission" date="2018-04" db="EMBL/GenBank/DDBJ databases">
        <authorList>
            <person name="Go L.Y."/>
            <person name="Mitchell J.A."/>
        </authorList>
    </citation>
    <scope>NUCLEOTIDE SEQUENCE [LARGE SCALE GENOMIC DNA]</scope>
</reference>
<gene>
    <name evidence="1" type="primary">14</name>
    <name evidence="1" type="ORF">PBI_FLOOF_14</name>
</gene>
<evidence type="ECO:0000313" key="1">
    <source>
        <dbReference type="EMBL" id="AWY04851.1"/>
    </source>
</evidence>
<dbReference type="Proteomes" id="UP000251585">
    <property type="component" value="Segment"/>
</dbReference>
<accession>A0A2Z4Q481</accession>
<proteinExistence type="predicted"/>
<organism evidence="1 2">
    <name type="scientific">Microbacterium phage Floof</name>
    <dbReference type="NCBI Taxonomy" id="2201433"/>
    <lineage>
        <taxon>Viruses</taxon>
        <taxon>Duplodnaviria</taxon>
        <taxon>Heunggongvirae</taxon>
        <taxon>Uroviricota</taxon>
        <taxon>Caudoviricetes</taxon>
        <taxon>Casidaviridae</taxon>
        <taxon>Percivalvirus</taxon>
        <taxon>Percivalvirus floof</taxon>
    </lineage>
</organism>
<evidence type="ECO:0000313" key="2">
    <source>
        <dbReference type="Proteomes" id="UP000251585"/>
    </source>
</evidence>
<name>A0A2Z4Q481_9CAUD</name>
<dbReference type="EMBL" id="MH271298">
    <property type="protein sequence ID" value="AWY04851.1"/>
    <property type="molecule type" value="Genomic_DNA"/>
</dbReference>